<feature type="region of interest" description="Disordered" evidence="4">
    <location>
        <begin position="161"/>
        <end position="182"/>
    </location>
</feature>
<dbReference type="InterPro" id="IPR024072">
    <property type="entry name" value="DHFR-like_dom_sf"/>
</dbReference>
<evidence type="ECO:0000256" key="2">
    <source>
        <dbReference type="ARBA" id="ARBA00022857"/>
    </source>
</evidence>
<keyword evidence="7" id="KW-1185">Reference proteome</keyword>
<evidence type="ECO:0000256" key="1">
    <source>
        <dbReference type="ARBA" id="ARBA00005104"/>
    </source>
</evidence>
<organism evidence="6 7">
    <name type="scientific">Eiseniibacteriota bacterium</name>
    <dbReference type="NCBI Taxonomy" id="2212470"/>
    <lineage>
        <taxon>Bacteria</taxon>
        <taxon>Candidatus Eiseniibacteriota</taxon>
    </lineage>
</organism>
<sequence>MMMGKGIGELRKAGVEVVVGLEAAAARKLNESYIKFMTSGVPFVTLKLAQSLDGKIATRKGDSRWITGAASRRQSRRLRAAAQAILVGASTVVNDDPGLLPSPRRRNYLRCVLDSGLRISPDSGVVRTASRYPTLVYHCRGSEERVRKLEARGVTVVRVRAGRRGRGDGRGHGRGAGSGEGKSLSRVDVRAVLADLASRGVMHLFVEGGGVVASSFLRLGLVDKLVLFVAPKVMGDLNGLGSFSEINIGTIKESHDFRIDGIVPLDPDLMITLYP</sequence>
<evidence type="ECO:0000256" key="4">
    <source>
        <dbReference type="SAM" id="MobiDB-lite"/>
    </source>
</evidence>
<evidence type="ECO:0000313" key="7">
    <source>
        <dbReference type="Proteomes" id="UP001594288"/>
    </source>
</evidence>
<dbReference type="Gene3D" id="3.40.430.10">
    <property type="entry name" value="Dihydrofolate Reductase, subunit A"/>
    <property type="match status" value="1"/>
</dbReference>
<protein>
    <submittedName>
        <fullName evidence="6">RibD family protein</fullName>
    </submittedName>
</protein>
<dbReference type="Proteomes" id="UP001594288">
    <property type="component" value="Unassembled WGS sequence"/>
</dbReference>
<dbReference type="EMBL" id="JBHPEI010000050">
    <property type="protein sequence ID" value="MFC1799980.1"/>
    <property type="molecule type" value="Genomic_DNA"/>
</dbReference>
<proteinExistence type="predicted"/>
<evidence type="ECO:0000256" key="3">
    <source>
        <dbReference type="ARBA" id="ARBA00023002"/>
    </source>
</evidence>
<reference evidence="6 7" key="1">
    <citation type="submission" date="2024-09" db="EMBL/GenBank/DDBJ databases">
        <authorList>
            <person name="D'Angelo T."/>
        </authorList>
    </citation>
    <scope>NUCLEOTIDE SEQUENCE [LARGE SCALE GENOMIC DNA]</scope>
    <source>
        <strain evidence="6">SAG AM-311-F02</strain>
    </source>
</reference>
<comment type="caution">
    <text evidence="6">The sequence shown here is derived from an EMBL/GenBank/DDBJ whole genome shotgun (WGS) entry which is preliminary data.</text>
</comment>
<accession>A0ABV6YPH2</accession>
<dbReference type="InterPro" id="IPR050765">
    <property type="entry name" value="Riboflavin_Biosynth_HTPR"/>
</dbReference>
<name>A0ABV6YPH2_UNCEI</name>
<comment type="pathway">
    <text evidence="1">Cofactor biosynthesis; riboflavin biosynthesis.</text>
</comment>
<dbReference type="InterPro" id="IPR002734">
    <property type="entry name" value="RibDG_C"/>
</dbReference>
<dbReference type="Pfam" id="PF01872">
    <property type="entry name" value="RibD_C"/>
    <property type="match status" value="1"/>
</dbReference>
<dbReference type="PANTHER" id="PTHR38011">
    <property type="entry name" value="DIHYDROFOLATE REDUCTASE FAMILY PROTEIN (AFU_ORTHOLOGUE AFUA_8G06820)"/>
    <property type="match status" value="1"/>
</dbReference>
<dbReference type="SUPFAM" id="SSF53597">
    <property type="entry name" value="Dihydrofolate reductase-like"/>
    <property type="match status" value="1"/>
</dbReference>
<keyword evidence="3" id="KW-0560">Oxidoreductase</keyword>
<evidence type="ECO:0000259" key="5">
    <source>
        <dbReference type="Pfam" id="PF01872"/>
    </source>
</evidence>
<keyword evidence="2" id="KW-0521">NADP</keyword>
<dbReference type="PANTHER" id="PTHR38011:SF7">
    <property type="entry name" value="2,5-DIAMINO-6-RIBOSYLAMINO-4(3H)-PYRIMIDINONE 5'-PHOSPHATE REDUCTASE"/>
    <property type="match status" value="1"/>
</dbReference>
<evidence type="ECO:0000313" key="6">
    <source>
        <dbReference type="EMBL" id="MFC1799980.1"/>
    </source>
</evidence>
<gene>
    <name evidence="6" type="ORF">ACFL2Z_03610</name>
</gene>
<feature type="domain" description="Bacterial bifunctional deaminase-reductase C-terminal" evidence="5">
    <location>
        <begin position="42"/>
        <end position="250"/>
    </location>
</feature>